<keyword evidence="2" id="KW-1185">Reference proteome</keyword>
<evidence type="ECO:0000313" key="1">
    <source>
        <dbReference type="EMBL" id="CAK7339727.1"/>
    </source>
</evidence>
<sequence>MVSSEDFSFPKMTNPLPHFAISPSLWRVSSLVYPDYSKKDGGTDLDISSKSFSFTAGEVKIESTEEKMDMLWENFNEEELLRVSSNSLGDKKQYSDDSLDSESGRGVNQLCCAKKGLRMPKSEKNSLISAPARHQRQSIVVMFKHLKKIFLLQSSSSDPAKNHKKTVR</sequence>
<dbReference type="AlphaFoldDB" id="A0AAV1RTV5"/>
<dbReference type="PANTHER" id="PTHR34666">
    <property type="entry name" value="EXPRESSED PROTEIN"/>
    <property type="match status" value="1"/>
</dbReference>
<dbReference type="Proteomes" id="UP001314170">
    <property type="component" value="Unassembled WGS sequence"/>
</dbReference>
<comment type="caution">
    <text evidence="1">The sequence shown here is derived from an EMBL/GenBank/DDBJ whole genome shotgun (WGS) entry which is preliminary data.</text>
</comment>
<evidence type="ECO:0000313" key="2">
    <source>
        <dbReference type="Proteomes" id="UP001314170"/>
    </source>
</evidence>
<proteinExistence type="predicted"/>
<gene>
    <name evidence="1" type="ORF">DCAF_LOCUS14801</name>
</gene>
<name>A0AAV1RTV5_9ROSI</name>
<reference evidence="1 2" key="1">
    <citation type="submission" date="2024-01" db="EMBL/GenBank/DDBJ databases">
        <authorList>
            <person name="Waweru B."/>
        </authorList>
    </citation>
    <scope>NUCLEOTIDE SEQUENCE [LARGE SCALE GENOMIC DNA]</scope>
</reference>
<accession>A0AAV1RTV5</accession>
<protein>
    <submittedName>
        <fullName evidence="1">Uncharacterized protein</fullName>
    </submittedName>
</protein>
<organism evidence="1 2">
    <name type="scientific">Dovyalis caffra</name>
    <dbReference type="NCBI Taxonomy" id="77055"/>
    <lineage>
        <taxon>Eukaryota</taxon>
        <taxon>Viridiplantae</taxon>
        <taxon>Streptophyta</taxon>
        <taxon>Embryophyta</taxon>
        <taxon>Tracheophyta</taxon>
        <taxon>Spermatophyta</taxon>
        <taxon>Magnoliopsida</taxon>
        <taxon>eudicotyledons</taxon>
        <taxon>Gunneridae</taxon>
        <taxon>Pentapetalae</taxon>
        <taxon>rosids</taxon>
        <taxon>fabids</taxon>
        <taxon>Malpighiales</taxon>
        <taxon>Salicaceae</taxon>
        <taxon>Flacourtieae</taxon>
        <taxon>Dovyalis</taxon>
    </lineage>
</organism>
<dbReference type="EMBL" id="CAWUPB010001158">
    <property type="protein sequence ID" value="CAK7339727.1"/>
    <property type="molecule type" value="Genomic_DNA"/>
</dbReference>
<dbReference type="PANTHER" id="PTHR34666:SF1">
    <property type="entry name" value="OS02G0554800 PROTEIN"/>
    <property type="match status" value="1"/>
</dbReference>